<keyword evidence="3" id="KW-1185">Reference proteome</keyword>
<reference evidence="2 3" key="1">
    <citation type="submission" date="2018-02" db="EMBL/GenBank/DDBJ databases">
        <title>Genome sequencing of Solimonas sp. HR-BB.</title>
        <authorList>
            <person name="Lee Y."/>
            <person name="Jeon C.O."/>
        </authorList>
    </citation>
    <scope>NUCLEOTIDE SEQUENCE [LARGE SCALE GENOMIC DNA]</scope>
    <source>
        <strain evidence="2 3">HR-BB</strain>
    </source>
</reference>
<dbReference type="Proteomes" id="UP000238220">
    <property type="component" value="Unassembled WGS sequence"/>
</dbReference>
<name>A0A2S5TLS9_9GAMM</name>
<keyword evidence="1" id="KW-1133">Transmembrane helix</keyword>
<feature type="transmembrane region" description="Helical" evidence="1">
    <location>
        <begin position="20"/>
        <end position="46"/>
    </location>
</feature>
<sequence>MNEPLPVDNAIPEQERTTLLVAYVLHIVAPFTFWTAAIVGVIIDHLKIGETQNEFIRSHHRWLIHTFWWGLLWLVVATILMWVLVGFVVYLVVAVWWLYRVVRGVLSFMEKRPMPVD</sequence>
<feature type="transmembrane region" description="Helical" evidence="1">
    <location>
        <begin position="67"/>
        <end position="99"/>
    </location>
</feature>
<evidence type="ECO:0008006" key="4">
    <source>
        <dbReference type="Google" id="ProtNLM"/>
    </source>
</evidence>
<organism evidence="2 3">
    <name type="scientific">Solimonas fluminis</name>
    <dbReference type="NCBI Taxonomy" id="2086571"/>
    <lineage>
        <taxon>Bacteria</taxon>
        <taxon>Pseudomonadati</taxon>
        <taxon>Pseudomonadota</taxon>
        <taxon>Gammaproteobacteria</taxon>
        <taxon>Nevskiales</taxon>
        <taxon>Nevskiaceae</taxon>
        <taxon>Solimonas</taxon>
    </lineage>
</organism>
<dbReference type="EMBL" id="PSNW01000001">
    <property type="protein sequence ID" value="PPE75929.1"/>
    <property type="molecule type" value="Genomic_DNA"/>
</dbReference>
<dbReference type="RefSeq" id="WP_104228894.1">
    <property type="nucleotide sequence ID" value="NZ_PSNW01000001.1"/>
</dbReference>
<proteinExistence type="predicted"/>
<dbReference type="AlphaFoldDB" id="A0A2S5TLS9"/>
<keyword evidence="1" id="KW-0812">Transmembrane</keyword>
<evidence type="ECO:0000313" key="2">
    <source>
        <dbReference type="EMBL" id="PPE75929.1"/>
    </source>
</evidence>
<accession>A0A2S5TLS9</accession>
<comment type="caution">
    <text evidence="2">The sequence shown here is derived from an EMBL/GenBank/DDBJ whole genome shotgun (WGS) entry which is preliminary data.</text>
</comment>
<protein>
    <recommendedName>
        <fullName evidence="4">Transmembrane protein</fullName>
    </recommendedName>
</protein>
<keyword evidence="1" id="KW-0472">Membrane</keyword>
<gene>
    <name evidence="2" type="ORF">C3942_03345</name>
</gene>
<dbReference type="OrthoDB" id="5405464at2"/>
<evidence type="ECO:0000313" key="3">
    <source>
        <dbReference type="Proteomes" id="UP000238220"/>
    </source>
</evidence>
<evidence type="ECO:0000256" key="1">
    <source>
        <dbReference type="SAM" id="Phobius"/>
    </source>
</evidence>